<reference evidence="1" key="1">
    <citation type="journal article" date="2021" name="Genome Biol. Evol.">
        <title>A High-Quality Reference Genome for a Parasitic Bivalve with Doubly Uniparental Inheritance (Bivalvia: Unionida).</title>
        <authorList>
            <person name="Smith C.H."/>
        </authorList>
    </citation>
    <scope>NUCLEOTIDE SEQUENCE</scope>
    <source>
        <strain evidence="1">CHS0354</strain>
    </source>
</reference>
<comment type="caution">
    <text evidence="1">The sequence shown here is derived from an EMBL/GenBank/DDBJ whole genome shotgun (WGS) entry which is preliminary data.</text>
</comment>
<evidence type="ECO:0000313" key="1">
    <source>
        <dbReference type="EMBL" id="KAK3606286.1"/>
    </source>
</evidence>
<reference evidence="1" key="3">
    <citation type="submission" date="2023-05" db="EMBL/GenBank/DDBJ databases">
        <authorList>
            <person name="Smith C.H."/>
        </authorList>
    </citation>
    <scope>NUCLEOTIDE SEQUENCE</scope>
    <source>
        <strain evidence="1">CHS0354</strain>
        <tissue evidence="1">Mantle</tissue>
    </source>
</reference>
<accession>A0AAE0W9E2</accession>
<name>A0AAE0W9E2_9BIVA</name>
<sequence>MGCHGSVETRTSYAITRAEIQKVDEVLHLKQWQNHRFSACNIQMLLTYEPKKTQLFSMYRLDNSPGRLKMGSEDKQNSSFNVIDVCVDWGPGPVVLIFQGTQLTALDAQARALAQHPRC</sequence>
<proteinExistence type="predicted"/>
<organism evidence="1 2">
    <name type="scientific">Potamilus streckersoni</name>
    <dbReference type="NCBI Taxonomy" id="2493646"/>
    <lineage>
        <taxon>Eukaryota</taxon>
        <taxon>Metazoa</taxon>
        <taxon>Spiralia</taxon>
        <taxon>Lophotrochozoa</taxon>
        <taxon>Mollusca</taxon>
        <taxon>Bivalvia</taxon>
        <taxon>Autobranchia</taxon>
        <taxon>Heteroconchia</taxon>
        <taxon>Palaeoheterodonta</taxon>
        <taxon>Unionida</taxon>
        <taxon>Unionoidea</taxon>
        <taxon>Unionidae</taxon>
        <taxon>Ambleminae</taxon>
        <taxon>Lampsilini</taxon>
        <taxon>Potamilus</taxon>
    </lineage>
</organism>
<keyword evidence="2" id="KW-1185">Reference proteome</keyword>
<gene>
    <name evidence="1" type="ORF">CHS0354_037963</name>
</gene>
<dbReference type="AlphaFoldDB" id="A0AAE0W9E2"/>
<protein>
    <submittedName>
        <fullName evidence="1">Uncharacterized protein</fullName>
    </submittedName>
</protein>
<dbReference type="EMBL" id="JAEAOA010002216">
    <property type="protein sequence ID" value="KAK3606286.1"/>
    <property type="molecule type" value="Genomic_DNA"/>
</dbReference>
<reference evidence="1" key="2">
    <citation type="journal article" date="2021" name="Genome Biol. Evol.">
        <title>Developing a high-quality reference genome for a parasitic bivalve with doubly uniparental inheritance (Bivalvia: Unionida).</title>
        <authorList>
            <person name="Smith C.H."/>
        </authorList>
    </citation>
    <scope>NUCLEOTIDE SEQUENCE</scope>
    <source>
        <strain evidence="1">CHS0354</strain>
        <tissue evidence="1">Mantle</tissue>
    </source>
</reference>
<evidence type="ECO:0000313" key="2">
    <source>
        <dbReference type="Proteomes" id="UP001195483"/>
    </source>
</evidence>
<dbReference type="Proteomes" id="UP001195483">
    <property type="component" value="Unassembled WGS sequence"/>
</dbReference>